<comment type="caution">
    <text evidence="10">The sequence shown here is derived from an EMBL/GenBank/DDBJ whole genome shotgun (WGS) entry which is preliminary data.</text>
</comment>
<feature type="transmembrane region" description="Helical" evidence="8">
    <location>
        <begin position="348"/>
        <end position="366"/>
    </location>
</feature>
<comment type="similarity">
    <text evidence="2">Belongs to the ABC-2 integral membrane protein family.</text>
</comment>
<dbReference type="Proteomes" id="UP000297861">
    <property type="component" value="Unassembled WGS sequence"/>
</dbReference>
<dbReference type="InterPro" id="IPR047817">
    <property type="entry name" value="ABC2_TM_bact-type"/>
</dbReference>
<dbReference type="PROSITE" id="PS51012">
    <property type="entry name" value="ABC_TM2"/>
    <property type="match status" value="1"/>
</dbReference>
<dbReference type="RefSeq" id="WP_134436155.1">
    <property type="nucleotide sequence ID" value="NZ_SOML01000004.1"/>
</dbReference>
<evidence type="ECO:0000313" key="10">
    <source>
        <dbReference type="EMBL" id="TFD96878.1"/>
    </source>
</evidence>
<sequence length="370" mass="41172">MLKFLLEKEFKQILRNSFLPRMIFMMPVMMILVMPWAANQEVKNIKLSVVDNDHSSYSERLINKVIASGYFILEDVSASNNEAMKSIESGSADIILDIRPEFEKDLIKTGTANVMISANAVNGTKGGLGSGYLSAIMNDFASEISAELGLTVDKGITPVINIEPHNKYNVFMDYKVFMLPALAVMLLTMIAGFLPALNIVGEKEAGTIEQMNVTPVNRLVFILAKLIPYWIIGFIVLSICFILSALVYGLCPVGNLLTIYLYASVYILTVSGLGLVISNYSDSMQQAMFVMFFFMLILILLSGLYTPISSMPEWAQMITKFNPLSYFIQVMRSVYLKGSGLMDLLPKLYALCGFAVVFNVWAIVSYKKSN</sequence>
<dbReference type="Gene3D" id="3.40.1710.10">
    <property type="entry name" value="abc type-2 transporter like domain"/>
    <property type="match status" value="1"/>
</dbReference>
<dbReference type="Pfam" id="PF12698">
    <property type="entry name" value="ABC2_membrane_3"/>
    <property type="match status" value="1"/>
</dbReference>
<dbReference type="GO" id="GO:0140359">
    <property type="term" value="F:ABC-type transporter activity"/>
    <property type="evidence" value="ECO:0007669"/>
    <property type="project" value="InterPro"/>
</dbReference>
<keyword evidence="7 8" id="KW-0472">Membrane</keyword>
<feature type="transmembrane region" description="Helical" evidence="8">
    <location>
        <begin position="289"/>
        <end position="308"/>
    </location>
</feature>
<keyword evidence="4" id="KW-1003">Cell membrane</keyword>
<feature type="transmembrane region" description="Helical" evidence="8">
    <location>
        <begin position="259"/>
        <end position="277"/>
    </location>
</feature>
<gene>
    <name evidence="10" type="ORF">E2605_08680</name>
</gene>
<dbReference type="GO" id="GO:0005886">
    <property type="term" value="C:plasma membrane"/>
    <property type="evidence" value="ECO:0007669"/>
    <property type="project" value="UniProtKB-SubCell"/>
</dbReference>
<proteinExistence type="inferred from homology"/>
<evidence type="ECO:0000256" key="7">
    <source>
        <dbReference type="ARBA" id="ARBA00023136"/>
    </source>
</evidence>
<evidence type="ECO:0000259" key="9">
    <source>
        <dbReference type="PROSITE" id="PS51012"/>
    </source>
</evidence>
<keyword evidence="3" id="KW-0813">Transport</keyword>
<evidence type="ECO:0000313" key="11">
    <source>
        <dbReference type="Proteomes" id="UP000297861"/>
    </source>
</evidence>
<keyword evidence="6 8" id="KW-1133">Transmembrane helix</keyword>
<dbReference type="AlphaFoldDB" id="A0A4Y8L479"/>
<evidence type="ECO:0000256" key="6">
    <source>
        <dbReference type="ARBA" id="ARBA00022989"/>
    </source>
</evidence>
<dbReference type="OrthoDB" id="9808686at2"/>
<dbReference type="PANTHER" id="PTHR30294:SF29">
    <property type="entry name" value="MULTIDRUG ABC TRANSPORTER PERMEASE YBHS-RELATED"/>
    <property type="match status" value="1"/>
</dbReference>
<organism evidence="10 11">
    <name type="scientific">Dysgonomonas capnocytophagoides</name>
    <dbReference type="NCBI Taxonomy" id="45254"/>
    <lineage>
        <taxon>Bacteria</taxon>
        <taxon>Pseudomonadati</taxon>
        <taxon>Bacteroidota</taxon>
        <taxon>Bacteroidia</taxon>
        <taxon>Bacteroidales</taxon>
        <taxon>Dysgonomonadaceae</taxon>
        <taxon>Dysgonomonas</taxon>
    </lineage>
</organism>
<evidence type="ECO:0000256" key="3">
    <source>
        <dbReference type="ARBA" id="ARBA00022448"/>
    </source>
</evidence>
<feature type="transmembrane region" description="Helical" evidence="8">
    <location>
        <begin position="21"/>
        <end position="38"/>
    </location>
</feature>
<dbReference type="InterPro" id="IPR051449">
    <property type="entry name" value="ABC-2_transporter_component"/>
</dbReference>
<dbReference type="InterPro" id="IPR013525">
    <property type="entry name" value="ABC2_TM"/>
</dbReference>
<dbReference type="STRING" id="1121485.GCA_000426485_02956"/>
<protein>
    <submittedName>
        <fullName evidence="10">ABC transporter permease</fullName>
    </submittedName>
</protein>
<reference evidence="10 11" key="1">
    <citation type="submission" date="2019-03" db="EMBL/GenBank/DDBJ databases">
        <title>San Antonio Military Medical Center submission to MRSN (WRAIR), pending publication.</title>
        <authorList>
            <person name="Blyth D.M."/>
            <person name="Mccarthy S.L."/>
            <person name="Schall S.E."/>
            <person name="Stam J.A."/>
            <person name="Ong A.C."/>
            <person name="Mcgann P.T."/>
        </authorList>
    </citation>
    <scope>NUCLEOTIDE SEQUENCE [LARGE SCALE GENOMIC DNA]</scope>
    <source>
        <strain evidence="10 11">MRSN571793</strain>
    </source>
</reference>
<evidence type="ECO:0000256" key="2">
    <source>
        <dbReference type="ARBA" id="ARBA00007783"/>
    </source>
</evidence>
<keyword evidence="11" id="KW-1185">Reference proteome</keyword>
<accession>A0A4Y8L479</accession>
<name>A0A4Y8L479_9BACT</name>
<keyword evidence="5 8" id="KW-0812">Transmembrane</keyword>
<evidence type="ECO:0000256" key="5">
    <source>
        <dbReference type="ARBA" id="ARBA00022692"/>
    </source>
</evidence>
<evidence type="ECO:0000256" key="8">
    <source>
        <dbReference type="SAM" id="Phobius"/>
    </source>
</evidence>
<evidence type="ECO:0000256" key="1">
    <source>
        <dbReference type="ARBA" id="ARBA00004651"/>
    </source>
</evidence>
<feature type="transmembrane region" description="Helical" evidence="8">
    <location>
        <begin position="220"/>
        <end position="247"/>
    </location>
</feature>
<feature type="domain" description="ABC transmembrane type-2" evidence="9">
    <location>
        <begin position="130"/>
        <end position="369"/>
    </location>
</feature>
<feature type="transmembrane region" description="Helical" evidence="8">
    <location>
        <begin position="177"/>
        <end position="200"/>
    </location>
</feature>
<dbReference type="PANTHER" id="PTHR30294">
    <property type="entry name" value="MEMBRANE COMPONENT OF ABC TRANSPORTER YHHJ-RELATED"/>
    <property type="match status" value="1"/>
</dbReference>
<dbReference type="EMBL" id="SOML01000004">
    <property type="protein sequence ID" value="TFD96878.1"/>
    <property type="molecule type" value="Genomic_DNA"/>
</dbReference>
<comment type="subcellular location">
    <subcellularLocation>
        <location evidence="1">Cell membrane</location>
        <topology evidence="1">Multi-pass membrane protein</topology>
    </subcellularLocation>
</comment>
<evidence type="ECO:0000256" key="4">
    <source>
        <dbReference type="ARBA" id="ARBA00022475"/>
    </source>
</evidence>